<protein>
    <submittedName>
        <fullName evidence="3">Dipeptidyl aminopeptidase/acylaminoacyl peptidase</fullName>
    </submittedName>
</protein>
<proteinExistence type="predicted"/>
<dbReference type="EMBL" id="JAFBFC010000008">
    <property type="protein sequence ID" value="MBM7704741.1"/>
    <property type="molecule type" value="Genomic_DNA"/>
</dbReference>
<accession>A0ABS2QZ30</accession>
<dbReference type="GO" id="GO:0004177">
    <property type="term" value="F:aminopeptidase activity"/>
    <property type="evidence" value="ECO:0007669"/>
    <property type="project" value="UniProtKB-KW"/>
</dbReference>
<reference evidence="3 4" key="1">
    <citation type="submission" date="2021-01" db="EMBL/GenBank/DDBJ databases">
        <title>Genomic Encyclopedia of Type Strains, Phase IV (KMG-IV): sequencing the most valuable type-strain genomes for metagenomic binning, comparative biology and taxonomic classification.</title>
        <authorList>
            <person name="Goeker M."/>
        </authorList>
    </citation>
    <scope>NUCLEOTIDE SEQUENCE [LARGE SCALE GENOMIC DNA]</scope>
    <source>
        <strain evidence="3 4">DSM 104297</strain>
    </source>
</reference>
<dbReference type="SUPFAM" id="SSF53474">
    <property type="entry name" value="alpha/beta-Hydrolases"/>
    <property type="match status" value="1"/>
</dbReference>
<sequence>MKRWSIIVLLAIIGFSLTVFLNHAESHDDYKKKMYLMSPYASEVDVYELTYPSDGLQIKGFLLQPKNIQHKQLPLLVYNRGGNRDHGAINKKTLHYLSSWAAKGYVVIASQYRGNGGSEGTETYGGDDIHDVMNLIQWAEELPYVNQDKKVAIGYSRGGMMTYLLMKNNIEFDAVAVVSGITDMFQFYEQRGTEMKEVLKQLVGDPNDDYEKYRSRSVIYWSEKINSPLLLLHGDHDKKVHHTQAEKLVKHLEKNEKEHRYILYKGADHPIRAYFTQYNAEIDQWFNQHLNNNIEKTDHPS</sequence>
<dbReference type="Proteomes" id="UP000809829">
    <property type="component" value="Unassembled WGS sequence"/>
</dbReference>
<dbReference type="PANTHER" id="PTHR42776">
    <property type="entry name" value="SERINE PEPTIDASE S9 FAMILY MEMBER"/>
    <property type="match status" value="1"/>
</dbReference>
<keyword evidence="4" id="KW-1185">Reference proteome</keyword>
<name>A0ABS2QZ30_9BACI</name>
<organism evidence="3 4">
    <name type="scientific">Priestia iocasae</name>
    <dbReference type="NCBI Taxonomy" id="2291674"/>
    <lineage>
        <taxon>Bacteria</taxon>
        <taxon>Bacillati</taxon>
        <taxon>Bacillota</taxon>
        <taxon>Bacilli</taxon>
        <taxon>Bacillales</taxon>
        <taxon>Bacillaceae</taxon>
        <taxon>Priestia</taxon>
    </lineage>
</organism>
<evidence type="ECO:0000313" key="4">
    <source>
        <dbReference type="Proteomes" id="UP000809829"/>
    </source>
</evidence>
<keyword evidence="3" id="KW-0645">Protease</keyword>
<keyword evidence="3" id="KW-0031">Aminopeptidase</keyword>
<comment type="caution">
    <text evidence="3">The sequence shown here is derived from an EMBL/GenBank/DDBJ whole genome shotgun (WGS) entry which is preliminary data.</text>
</comment>
<dbReference type="Gene3D" id="3.40.50.1820">
    <property type="entry name" value="alpha/beta hydrolase"/>
    <property type="match status" value="1"/>
</dbReference>
<evidence type="ECO:0000313" key="3">
    <source>
        <dbReference type="EMBL" id="MBM7704741.1"/>
    </source>
</evidence>
<gene>
    <name evidence="3" type="ORF">JOC83_003600</name>
</gene>
<keyword evidence="1" id="KW-0378">Hydrolase</keyword>
<feature type="domain" description="Peptidase S9 prolyl oligopeptidase catalytic" evidence="2">
    <location>
        <begin position="96"/>
        <end position="292"/>
    </location>
</feature>
<dbReference type="RefSeq" id="WP_205188740.1">
    <property type="nucleotide sequence ID" value="NZ_JAFBFC010000008.1"/>
</dbReference>
<dbReference type="InterPro" id="IPR001375">
    <property type="entry name" value="Peptidase_S9_cat"/>
</dbReference>
<dbReference type="InterPro" id="IPR029058">
    <property type="entry name" value="AB_hydrolase_fold"/>
</dbReference>
<dbReference type="Pfam" id="PF00326">
    <property type="entry name" value="Peptidase_S9"/>
    <property type="match status" value="1"/>
</dbReference>
<evidence type="ECO:0000256" key="1">
    <source>
        <dbReference type="ARBA" id="ARBA00022801"/>
    </source>
</evidence>
<dbReference type="PANTHER" id="PTHR42776:SF27">
    <property type="entry name" value="DIPEPTIDYL PEPTIDASE FAMILY MEMBER 6"/>
    <property type="match status" value="1"/>
</dbReference>
<evidence type="ECO:0000259" key="2">
    <source>
        <dbReference type="Pfam" id="PF00326"/>
    </source>
</evidence>